<dbReference type="Proteomes" id="UP000257109">
    <property type="component" value="Unassembled WGS sequence"/>
</dbReference>
<reference evidence="2" key="1">
    <citation type="submission" date="2018-05" db="EMBL/GenBank/DDBJ databases">
        <title>Draft genome of Mucuna pruriens seed.</title>
        <authorList>
            <person name="Nnadi N.E."/>
            <person name="Vos R."/>
            <person name="Hasami M.H."/>
            <person name="Devisetty U.K."/>
            <person name="Aguiy J.C."/>
        </authorList>
    </citation>
    <scope>NUCLEOTIDE SEQUENCE [LARGE SCALE GENOMIC DNA]</scope>
    <source>
        <strain evidence="2">JCA_2017</strain>
    </source>
</reference>
<gene>
    <name evidence="2" type="ORF">CR513_57271</name>
</gene>
<accession>A0A371EDV0</accession>
<evidence type="ECO:0000256" key="1">
    <source>
        <dbReference type="SAM" id="MobiDB-lite"/>
    </source>
</evidence>
<protein>
    <submittedName>
        <fullName evidence="2">Uncharacterized protein</fullName>
    </submittedName>
</protein>
<dbReference type="AlphaFoldDB" id="A0A371EDV0"/>
<sequence>MDKLTSGLDQMADVIISENALIEKSLEFKTYLKFKDQTPLFNLIMLNSRIWLRYFITTGVYQMMGSYVLRLSLQLLGQRWSNLTIEDILVNYTYAHIFISRASNYAQLLRKDIFILWAIKNKLSSTGHIIYAKEQMFLPYYILVMKILEHHEIDGIDKSEITPGSYNRFNAHTLTRMNIKHINGGWQYVNEVQHHQHQNVKEENAQEDVGTYTGEQP</sequence>
<comment type="caution">
    <text evidence="2">The sequence shown here is derived from an EMBL/GenBank/DDBJ whole genome shotgun (WGS) entry which is preliminary data.</text>
</comment>
<organism evidence="2 3">
    <name type="scientific">Mucuna pruriens</name>
    <name type="common">Velvet bean</name>
    <name type="synonym">Dolichos pruriens</name>
    <dbReference type="NCBI Taxonomy" id="157652"/>
    <lineage>
        <taxon>Eukaryota</taxon>
        <taxon>Viridiplantae</taxon>
        <taxon>Streptophyta</taxon>
        <taxon>Embryophyta</taxon>
        <taxon>Tracheophyta</taxon>
        <taxon>Spermatophyta</taxon>
        <taxon>Magnoliopsida</taxon>
        <taxon>eudicotyledons</taxon>
        <taxon>Gunneridae</taxon>
        <taxon>Pentapetalae</taxon>
        <taxon>rosids</taxon>
        <taxon>fabids</taxon>
        <taxon>Fabales</taxon>
        <taxon>Fabaceae</taxon>
        <taxon>Papilionoideae</taxon>
        <taxon>50 kb inversion clade</taxon>
        <taxon>NPAAA clade</taxon>
        <taxon>indigoferoid/millettioid clade</taxon>
        <taxon>Phaseoleae</taxon>
        <taxon>Mucuna</taxon>
    </lineage>
</organism>
<dbReference type="EMBL" id="QJKJ01014497">
    <property type="protein sequence ID" value="RDX64207.1"/>
    <property type="molecule type" value="Genomic_DNA"/>
</dbReference>
<proteinExistence type="predicted"/>
<evidence type="ECO:0000313" key="3">
    <source>
        <dbReference type="Proteomes" id="UP000257109"/>
    </source>
</evidence>
<keyword evidence="3" id="KW-1185">Reference proteome</keyword>
<feature type="region of interest" description="Disordered" evidence="1">
    <location>
        <begin position="196"/>
        <end position="217"/>
    </location>
</feature>
<evidence type="ECO:0000313" key="2">
    <source>
        <dbReference type="EMBL" id="RDX64207.1"/>
    </source>
</evidence>
<name>A0A371EDV0_MUCPR</name>
<feature type="non-terminal residue" evidence="2">
    <location>
        <position position="1"/>
    </location>
</feature>